<sequence>MKAMLIKEFGKPLKLEDVDVPKLKQNQVLIRVRSAGVCHTDVSVRSGTIYKRVSVNPPKLPFIPGHEIAGIIEDVGDEVIGFTKGDKVIVNPWQGEGNCYYCKIGEEQYCDFPTWLGISTNGGYAEYVVSNFNYVYKVNKLSVEEASPLACAGVTAYRAARLANLTPSKYVMVIGAGGGLGSFGVQIVKALYGSTVIAVDINEEGLKLASRLGSDYVMNAKDQSLLQEILRITEGRGVDAILDFVGSESTTKNYYTILAKLGRYIKVGTFGGGLPQEAGLKLHSMGWEFIGTLTGNRRDFLEIIKLAESGKIRIVITKLSLEEANEALNNLESNKVTGRQVLIP</sequence>
<evidence type="ECO:0000256" key="7">
    <source>
        <dbReference type="SAM" id="Coils"/>
    </source>
</evidence>
<protein>
    <submittedName>
        <fullName evidence="9">NAD(P)-dependent alcohol dehydrogenase</fullName>
    </submittedName>
</protein>
<keyword evidence="3 6" id="KW-0479">Metal-binding</keyword>
<dbReference type="RefSeq" id="WP_010977990.1">
    <property type="nucleotide sequence ID" value="NZ_BAABQO010000032.1"/>
</dbReference>
<dbReference type="InterPro" id="IPR013149">
    <property type="entry name" value="ADH-like_C"/>
</dbReference>
<dbReference type="CDD" id="cd05284">
    <property type="entry name" value="arabinose_DH_like"/>
    <property type="match status" value="1"/>
</dbReference>
<dbReference type="InterPro" id="IPR002328">
    <property type="entry name" value="ADH_Zn_CS"/>
</dbReference>
<dbReference type="InterPro" id="IPR013154">
    <property type="entry name" value="ADH-like_N"/>
</dbReference>
<dbReference type="Pfam" id="PF08240">
    <property type="entry name" value="ADH_N"/>
    <property type="match status" value="1"/>
</dbReference>
<evidence type="ECO:0000313" key="10">
    <source>
        <dbReference type="Proteomes" id="UP000646844"/>
    </source>
</evidence>
<comment type="cofactor">
    <cofactor evidence="1 6">
        <name>Zn(2+)</name>
        <dbReference type="ChEBI" id="CHEBI:29105"/>
    </cofactor>
</comment>
<feature type="coiled-coil region" evidence="7">
    <location>
        <begin position="314"/>
        <end position="341"/>
    </location>
</feature>
<dbReference type="InterPro" id="IPR020843">
    <property type="entry name" value="ER"/>
</dbReference>
<dbReference type="PANTHER" id="PTHR42940:SF8">
    <property type="entry name" value="VACUOLAR PROTEIN SORTING-ASSOCIATED PROTEIN 11"/>
    <property type="match status" value="1"/>
</dbReference>
<keyword evidence="4 6" id="KW-0862">Zinc</keyword>
<dbReference type="Pfam" id="PF00107">
    <property type="entry name" value="ADH_zinc_N"/>
    <property type="match status" value="1"/>
</dbReference>
<comment type="similarity">
    <text evidence="2 6">Belongs to the zinc-containing alcohol dehydrogenase family.</text>
</comment>
<dbReference type="GO" id="GO:0016491">
    <property type="term" value="F:oxidoreductase activity"/>
    <property type="evidence" value="ECO:0007669"/>
    <property type="project" value="UniProtKB-KW"/>
</dbReference>
<accession>A0A832THI5</accession>
<dbReference type="InterPro" id="IPR011032">
    <property type="entry name" value="GroES-like_sf"/>
</dbReference>
<comment type="caution">
    <text evidence="9">The sequence shown here is derived from an EMBL/GenBank/DDBJ whole genome shotgun (WGS) entry which is preliminary data.</text>
</comment>
<dbReference type="Proteomes" id="UP000646844">
    <property type="component" value="Unassembled WGS sequence"/>
</dbReference>
<dbReference type="AlphaFoldDB" id="A0A832THI5"/>
<name>A0A832THI5_9CREN</name>
<dbReference type="SMR" id="A0A832THI5"/>
<reference evidence="9" key="1">
    <citation type="journal article" date="2020" name="bioRxiv">
        <title>A rank-normalized archaeal taxonomy based on genome phylogeny resolves widespread incomplete and uneven classifications.</title>
        <authorList>
            <person name="Rinke C."/>
            <person name="Chuvochina M."/>
            <person name="Mussig A.J."/>
            <person name="Chaumeil P.-A."/>
            <person name="Waite D.W."/>
            <person name="Whitman W.B."/>
            <person name="Parks D.H."/>
            <person name="Hugenholtz P."/>
        </authorList>
    </citation>
    <scope>NUCLEOTIDE SEQUENCE</scope>
    <source>
        <strain evidence="9">UBA8838</strain>
    </source>
</reference>
<dbReference type="PANTHER" id="PTHR42940">
    <property type="entry name" value="ALCOHOL DEHYDROGENASE 1-RELATED"/>
    <property type="match status" value="1"/>
</dbReference>
<dbReference type="PROSITE" id="PS00059">
    <property type="entry name" value="ADH_ZINC"/>
    <property type="match status" value="1"/>
</dbReference>
<organism evidence="9 10">
    <name type="scientific">Sulfurisphaera tokodaii</name>
    <dbReference type="NCBI Taxonomy" id="111955"/>
    <lineage>
        <taxon>Archaea</taxon>
        <taxon>Thermoproteota</taxon>
        <taxon>Thermoprotei</taxon>
        <taxon>Sulfolobales</taxon>
        <taxon>Sulfolobaceae</taxon>
        <taxon>Sulfurisphaera</taxon>
    </lineage>
</organism>
<evidence type="ECO:0000256" key="1">
    <source>
        <dbReference type="ARBA" id="ARBA00001947"/>
    </source>
</evidence>
<evidence type="ECO:0000256" key="4">
    <source>
        <dbReference type="ARBA" id="ARBA00022833"/>
    </source>
</evidence>
<dbReference type="Gene3D" id="3.40.50.720">
    <property type="entry name" value="NAD(P)-binding Rossmann-like Domain"/>
    <property type="match status" value="1"/>
</dbReference>
<evidence type="ECO:0000256" key="2">
    <source>
        <dbReference type="ARBA" id="ARBA00008072"/>
    </source>
</evidence>
<feature type="domain" description="Enoyl reductase (ER)" evidence="8">
    <location>
        <begin position="10"/>
        <end position="342"/>
    </location>
</feature>
<evidence type="ECO:0000256" key="6">
    <source>
        <dbReference type="RuleBase" id="RU361277"/>
    </source>
</evidence>
<dbReference type="SUPFAM" id="SSF50129">
    <property type="entry name" value="GroES-like"/>
    <property type="match status" value="1"/>
</dbReference>
<dbReference type="GeneID" id="1457932"/>
<evidence type="ECO:0000256" key="5">
    <source>
        <dbReference type="ARBA" id="ARBA00023002"/>
    </source>
</evidence>
<keyword evidence="7" id="KW-0175">Coiled coil</keyword>
<keyword evidence="5" id="KW-0560">Oxidoreductase</keyword>
<dbReference type="SMART" id="SM00829">
    <property type="entry name" value="PKS_ER"/>
    <property type="match status" value="1"/>
</dbReference>
<dbReference type="SUPFAM" id="SSF51735">
    <property type="entry name" value="NAD(P)-binding Rossmann-fold domains"/>
    <property type="match status" value="1"/>
</dbReference>
<evidence type="ECO:0000313" key="9">
    <source>
        <dbReference type="EMBL" id="HII74176.1"/>
    </source>
</evidence>
<dbReference type="OMA" id="QKISGYY"/>
<dbReference type="InterPro" id="IPR036291">
    <property type="entry name" value="NAD(P)-bd_dom_sf"/>
</dbReference>
<evidence type="ECO:0000256" key="3">
    <source>
        <dbReference type="ARBA" id="ARBA00022723"/>
    </source>
</evidence>
<proteinExistence type="inferred from homology"/>
<dbReference type="Gene3D" id="3.90.180.10">
    <property type="entry name" value="Medium-chain alcohol dehydrogenases, catalytic domain"/>
    <property type="match status" value="1"/>
</dbReference>
<gene>
    <name evidence="9" type="ORF">HA332_07320</name>
</gene>
<dbReference type="EMBL" id="DUJO01000031">
    <property type="protein sequence ID" value="HII74176.1"/>
    <property type="molecule type" value="Genomic_DNA"/>
</dbReference>
<dbReference type="GO" id="GO:0008270">
    <property type="term" value="F:zinc ion binding"/>
    <property type="evidence" value="ECO:0007669"/>
    <property type="project" value="InterPro"/>
</dbReference>
<evidence type="ECO:0000259" key="8">
    <source>
        <dbReference type="SMART" id="SM00829"/>
    </source>
</evidence>